<protein>
    <submittedName>
        <fullName evidence="2">Uncharacterized protein</fullName>
    </submittedName>
</protein>
<evidence type="ECO:0000313" key="3">
    <source>
        <dbReference type="Proteomes" id="UP000260583"/>
    </source>
</evidence>
<name>A0A345L6R5_9CAUD</name>
<keyword evidence="3" id="KW-1185">Reference proteome</keyword>
<sequence>MDKLAQALRDVAEFGTAGFSIDVNPRHQSVDVVISNGPKTRGYNGVFKTGKDWRDSVAAALFEATAPWRADWKKDQDAKRAQLAAASATFNKQQDEIESLQARLVEAQNQRDKTFAHTKKLREELGESEGFLTGGVIGKVCINVSNFEVGKITGCVDEATAASIAKKS</sequence>
<evidence type="ECO:0000313" key="2">
    <source>
        <dbReference type="EMBL" id="AXH50967.1"/>
    </source>
</evidence>
<keyword evidence="1" id="KW-0175">Coiled coil</keyword>
<accession>A0A345L6R5</accession>
<dbReference type="Proteomes" id="UP000260583">
    <property type="component" value="Segment"/>
</dbReference>
<proteinExistence type="predicted"/>
<reference evidence="3" key="1">
    <citation type="submission" date="2018-06" db="EMBL/GenBank/DDBJ databases">
        <title>Complete genome of Serratia marcescens Siphophage Scapp.</title>
        <authorList>
            <person name="Koehler B.T."/>
            <person name="Bonasera R."/>
            <person name="Liu M."/>
            <person name="Kongari R."/>
        </authorList>
    </citation>
    <scope>NUCLEOTIDE SEQUENCE [LARGE SCALE GENOMIC DNA]</scope>
</reference>
<feature type="coiled-coil region" evidence="1">
    <location>
        <begin position="83"/>
        <end position="117"/>
    </location>
</feature>
<evidence type="ECO:0000256" key="1">
    <source>
        <dbReference type="SAM" id="Coils"/>
    </source>
</evidence>
<organism evidence="2 3">
    <name type="scientific">Serratia phage Scapp</name>
    <dbReference type="NCBI Taxonomy" id="2282409"/>
    <lineage>
        <taxon>Viruses</taxon>
        <taxon>Duplodnaviria</taxon>
        <taxon>Heunggongvirae</taxon>
        <taxon>Uroviricota</taxon>
        <taxon>Caudoviricetes</taxon>
        <taxon>Scappvirus</taxon>
        <taxon>Scappvirus scapp</taxon>
    </lineage>
</organism>
<dbReference type="EMBL" id="MH553517">
    <property type="protein sequence ID" value="AXH50967.1"/>
    <property type="molecule type" value="Genomic_DNA"/>
</dbReference>
<gene>
    <name evidence="2" type="ORF">CPT_Scapp_038</name>
</gene>